<evidence type="ECO:0000313" key="3">
    <source>
        <dbReference type="EMBL" id="SKA97668.1"/>
    </source>
</evidence>
<proteinExistence type="predicted"/>
<feature type="signal peptide" evidence="1">
    <location>
        <begin position="1"/>
        <end position="25"/>
    </location>
</feature>
<organism evidence="3 4">
    <name type="scientific">Paucidesulfovibrio gracilis DSM 16080</name>
    <dbReference type="NCBI Taxonomy" id="1121449"/>
    <lineage>
        <taxon>Bacteria</taxon>
        <taxon>Pseudomonadati</taxon>
        <taxon>Thermodesulfobacteriota</taxon>
        <taxon>Desulfovibrionia</taxon>
        <taxon>Desulfovibrionales</taxon>
        <taxon>Desulfovibrionaceae</taxon>
        <taxon>Paucidesulfovibrio</taxon>
    </lineage>
</organism>
<feature type="domain" description="Sulfatase-modifying factor enzyme-like" evidence="2">
    <location>
        <begin position="48"/>
        <end position="303"/>
    </location>
</feature>
<dbReference type="RefSeq" id="WP_078718402.1">
    <property type="nucleotide sequence ID" value="NZ_FUYC01000035.1"/>
</dbReference>
<gene>
    <name evidence="3" type="ORF">SAMN02745704_02862</name>
</gene>
<evidence type="ECO:0000256" key="1">
    <source>
        <dbReference type="SAM" id="SignalP"/>
    </source>
</evidence>
<dbReference type="SUPFAM" id="SSF56436">
    <property type="entry name" value="C-type lectin-like"/>
    <property type="match status" value="1"/>
</dbReference>
<feature type="chain" id="PRO_5012391419" evidence="1">
    <location>
        <begin position="26"/>
        <end position="305"/>
    </location>
</feature>
<name>A0A1T4Y816_9BACT</name>
<dbReference type="InterPro" id="IPR016187">
    <property type="entry name" value="CTDL_fold"/>
</dbReference>
<dbReference type="InterPro" id="IPR005532">
    <property type="entry name" value="SUMF_dom"/>
</dbReference>
<accession>A0A1T4Y816</accession>
<dbReference type="GO" id="GO:0120147">
    <property type="term" value="F:formylglycine-generating oxidase activity"/>
    <property type="evidence" value="ECO:0007669"/>
    <property type="project" value="TreeGrafter"/>
</dbReference>
<sequence>MNMPNGLRWLPLLLLALLLPWNASAHDTGTAGPETPLPTWTDPATGLEFIRIPGGCFLMGSPLSEPGHEPGEERRRVCLDPFWISRTEVTRGQFAAFVKNTNYVAQSTKQDWVRVWDHRWENVYGSDWRDPGMEQTDQHPVAGVSYSDAEAMARWMRRQSGHHIALPTEEQWEYAARAGTTTSRWWSNEYDKQICTYANVGDLTNLAELGRKRQNPMPSAPCRDGFPFSAPVASFQPNPWGLHDMFGNVQEWVRTDRKTQYNENHLLCGGHFLSFDTDIRAAKREDPSLEYGVYFFMGFRLVRTD</sequence>
<dbReference type="EMBL" id="FUYC01000035">
    <property type="protein sequence ID" value="SKA97668.1"/>
    <property type="molecule type" value="Genomic_DNA"/>
</dbReference>
<keyword evidence="4" id="KW-1185">Reference proteome</keyword>
<evidence type="ECO:0000259" key="2">
    <source>
        <dbReference type="Pfam" id="PF03781"/>
    </source>
</evidence>
<dbReference type="Proteomes" id="UP000190027">
    <property type="component" value="Unassembled WGS sequence"/>
</dbReference>
<dbReference type="AlphaFoldDB" id="A0A1T4Y816"/>
<dbReference type="InterPro" id="IPR042095">
    <property type="entry name" value="SUMF_sf"/>
</dbReference>
<dbReference type="InterPro" id="IPR051043">
    <property type="entry name" value="Sulfatase_Mod_Factor_Kinase"/>
</dbReference>
<dbReference type="PANTHER" id="PTHR23150:SF19">
    <property type="entry name" value="FORMYLGLYCINE-GENERATING ENZYME"/>
    <property type="match status" value="1"/>
</dbReference>
<reference evidence="3 4" key="1">
    <citation type="submission" date="2017-02" db="EMBL/GenBank/DDBJ databases">
        <authorList>
            <person name="Peterson S.W."/>
        </authorList>
    </citation>
    <scope>NUCLEOTIDE SEQUENCE [LARGE SCALE GENOMIC DNA]</scope>
    <source>
        <strain evidence="3 4">DSM 16080</strain>
    </source>
</reference>
<protein>
    <submittedName>
        <fullName evidence="3">Formylglycine-generating enzyme, required for sulfatase activity, contains SUMF1/FGE domain</fullName>
    </submittedName>
</protein>
<dbReference type="Pfam" id="PF03781">
    <property type="entry name" value="FGE-sulfatase"/>
    <property type="match status" value="1"/>
</dbReference>
<dbReference type="OrthoDB" id="9768004at2"/>
<keyword evidence="1" id="KW-0732">Signal</keyword>
<dbReference type="STRING" id="1121449.SAMN02745704_02862"/>
<dbReference type="Gene3D" id="3.90.1580.10">
    <property type="entry name" value="paralog of FGE (formylglycine-generating enzyme)"/>
    <property type="match status" value="1"/>
</dbReference>
<dbReference type="PANTHER" id="PTHR23150">
    <property type="entry name" value="SULFATASE MODIFYING FACTOR 1, 2"/>
    <property type="match status" value="1"/>
</dbReference>
<evidence type="ECO:0000313" key="4">
    <source>
        <dbReference type="Proteomes" id="UP000190027"/>
    </source>
</evidence>